<dbReference type="GO" id="GO:0046854">
    <property type="term" value="P:phosphatidylinositol phosphate biosynthetic process"/>
    <property type="evidence" value="ECO:0007669"/>
    <property type="project" value="InterPro"/>
</dbReference>
<comment type="caution">
    <text evidence="8">The sequence shown here is derived from an EMBL/GenBank/DDBJ whole genome shotgun (WGS) entry which is preliminary data.</text>
</comment>
<dbReference type="InterPro" id="IPR020550">
    <property type="entry name" value="Inositol_monophosphatase_CS"/>
</dbReference>
<comment type="cofactor">
    <cofactor evidence="2 6 7">
        <name>Mg(2+)</name>
        <dbReference type="ChEBI" id="CHEBI:18420"/>
    </cofactor>
</comment>
<dbReference type="GO" id="GO:0007165">
    <property type="term" value="P:signal transduction"/>
    <property type="evidence" value="ECO:0007669"/>
    <property type="project" value="TreeGrafter"/>
</dbReference>
<evidence type="ECO:0000256" key="2">
    <source>
        <dbReference type="ARBA" id="ARBA00001946"/>
    </source>
</evidence>
<keyword evidence="5 6" id="KW-0460">Magnesium</keyword>
<dbReference type="PRINTS" id="PR00377">
    <property type="entry name" value="IMPHPHTASES"/>
</dbReference>
<keyword evidence="4 7" id="KW-0378">Hydrolase</keyword>
<dbReference type="InterPro" id="IPR000760">
    <property type="entry name" value="Inositol_monophosphatase-like"/>
</dbReference>
<evidence type="ECO:0000256" key="1">
    <source>
        <dbReference type="ARBA" id="ARBA00001033"/>
    </source>
</evidence>
<dbReference type="PROSITE" id="PS00630">
    <property type="entry name" value="IMP_2"/>
    <property type="match status" value="1"/>
</dbReference>
<sequence>MKDLIDISVEAVRLGGDVLNRHFGKVDISKARAKGTADYVSDVDRESEETMRAFLLKELPDSTFLGEEMGQDDEGKSYRWIVDPLDGTTNYLQRLSIFGVSAALERCIPGSEWGEIIAGAVFHPPTGDLWTAFKEKGAYRNGERITVSKKQELTTCLIATGFPFRAKDELGLYLKTFEKIFLRCSGIRRAGAASLDLCWTAEGVFDGFWEHRLSPWDIAAGGLIIKEAGGLFTSFRGDNIYLSAGNVVGANPHLHPALIEIIKENVGDS</sequence>
<comment type="catalytic activity">
    <reaction evidence="1 7">
        <text>a myo-inositol phosphate + H2O = myo-inositol + phosphate</text>
        <dbReference type="Rhea" id="RHEA:24056"/>
        <dbReference type="ChEBI" id="CHEBI:15377"/>
        <dbReference type="ChEBI" id="CHEBI:17268"/>
        <dbReference type="ChEBI" id="CHEBI:43474"/>
        <dbReference type="ChEBI" id="CHEBI:84139"/>
        <dbReference type="EC" id="3.1.3.25"/>
    </reaction>
</comment>
<evidence type="ECO:0000256" key="7">
    <source>
        <dbReference type="RuleBase" id="RU364068"/>
    </source>
</evidence>
<evidence type="ECO:0000313" key="9">
    <source>
        <dbReference type="Proteomes" id="UP000319619"/>
    </source>
</evidence>
<dbReference type="EC" id="3.1.3.25" evidence="7"/>
<feature type="binding site" evidence="6">
    <location>
        <position position="67"/>
    </location>
    <ligand>
        <name>Mg(2+)</name>
        <dbReference type="ChEBI" id="CHEBI:18420"/>
        <label>1</label>
        <note>catalytic</note>
    </ligand>
</feature>
<dbReference type="Pfam" id="PF00459">
    <property type="entry name" value="Inositol_P"/>
    <property type="match status" value="1"/>
</dbReference>
<dbReference type="GO" id="GO:0046872">
    <property type="term" value="F:metal ion binding"/>
    <property type="evidence" value="ECO:0007669"/>
    <property type="project" value="UniProtKB-KW"/>
</dbReference>
<dbReference type="InterPro" id="IPR033942">
    <property type="entry name" value="IMPase"/>
</dbReference>
<feature type="binding site" evidence="6">
    <location>
        <position position="83"/>
    </location>
    <ligand>
        <name>Mg(2+)</name>
        <dbReference type="ChEBI" id="CHEBI:18420"/>
        <label>1</label>
        <note>catalytic</note>
    </ligand>
</feature>
<evidence type="ECO:0000256" key="5">
    <source>
        <dbReference type="ARBA" id="ARBA00022842"/>
    </source>
</evidence>
<dbReference type="GO" id="GO:0006020">
    <property type="term" value="P:inositol metabolic process"/>
    <property type="evidence" value="ECO:0007669"/>
    <property type="project" value="TreeGrafter"/>
</dbReference>
<dbReference type="GO" id="GO:0008934">
    <property type="term" value="F:inositol monophosphate 1-phosphatase activity"/>
    <property type="evidence" value="ECO:0007669"/>
    <property type="project" value="InterPro"/>
</dbReference>
<dbReference type="AlphaFoldDB" id="A0A532UZU1"/>
<feature type="binding site" evidence="6">
    <location>
        <position position="86"/>
    </location>
    <ligand>
        <name>Mg(2+)</name>
        <dbReference type="ChEBI" id="CHEBI:18420"/>
        <label>1</label>
        <note>catalytic</note>
    </ligand>
</feature>
<evidence type="ECO:0000313" key="8">
    <source>
        <dbReference type="EMBL" id="TKJ40474.1"/>
    </source>
</evidence>
<accession>A0A532UZU1</accession>
<dbReference type="EMBL" id="NJBN01000005">
    <property type="protein sequence ID" value="TKJ40474.1"/>
    <property type="molecule type" value="Genomic_DNA"/>
</dbReference>
<dbReference type="PANTHER" id="PTHR20854">
    <property type="entry name" value="INOSITOL MONOPHOSPHATASE"/>
    <property type="match status" value="1"/>
</dbReference>
<dbReference type="Gene3D" id="3.40.190.80">
    <property type="match status" value="1"/>
</dbReference>
<protein>
    <recommendedName>
        <fullName evidence="7">Inositol-1-monophosphatase</fullName>
        <ecNumber evidence="7">3.1.3.25</ecNumber>
    </recommendedName>
</protein>
<feature type="binding site" evidence="6">
    <location>
        <position position="217"/>
    </location>
    <ligand>
        <name>Mg(2+)</name>
        <dbReference type="ChEBI" id="CHEBI:18420"/>
        <label>1</label>
        <note>catalytic</note>
    </ligand>
</feature>
<organism evidence="8 9">
    <name type="scientific">candidate division LCP-89 bacterium B3_LCP</name>
    <dbReference type="NCBI Taxonomy" id="2012998"/>
    <lineage>
        <taxon>Bacteria</taxon>
        <taxon>Pseudomonadati</taxon>
        <taxon>Bacteria division LCP-89</taxon>
    </lineage>
</organism>
<dbReference type="CDD" id="cd01639">
    <property type="entry name" value="IMPase"/>
    <property type="match status" value="1"/>
</dbReference>
<evidence type="ECO:0000256" key="3">
    <source>
        <dbReference type="ARBA" id="ARBA00022723"/>
    </source>
</evidence>
<dbReference type="PRINTS" id="PR01959">
    <property type="entry name" value="SBIMPHPHTASE"/>
</dbReference>
<reference evidence="8 9" key="1">
    <citation type="submission" date="2017-06" db="EMBL/GenBank/DDBJ databases">
        <title>Novel microbial phyla capable of carbon fixation and sulfur reduction in deep-sea sediments.</title>
        <authorList>
            <person name="Huang J."/>
            <person name="Baker B."/>
            <person name="Wang Y."/>
        </authorList>
    </citation>
    <scope>NUCLEOTIDE SEQUENCE [LARGE SCALE GENOMIC DNA]</scope>
    <source>
        <strain evidence="8">B3_LCP</strain>
    </source>
</reference>
<proteinExistence type="inferred from homology"/>
<dbReference type="Gene3D" id="3.30.540.10">
    <property type="entry name" value="Fructose-1,6-Bisphosphatase, subunit A, domain 1"/>
    <property type="match status" value="1"/>
</dbReference>
<dbReference type="PANTHER" id="PTHR20854:SF4">
    <property type="entry name" value="INOSITOL-1-MONOPHOSPHATASE-RELATED"/>
    <property type="match status" value="1"/>
</dbReference>
<evidence type="ECO:0000256" key="4">
    <source>
        <dbReference type="ARBA" id="ARBA00022801"/>
    </source>
</evidence>
<comment type="similarity">
    <text evidence="7">Belongs to the inositol monophosphatase superfamily.</text>
</comment>
<evidence type="ECO:0000256" key="6">
    <source>
        <dbReference type="PIRSR" id="PIRSR600760-2"/>
    </source>
</evidence>
<dbReference type="Proteomes" id="UP000319619">
    <property type="component" value="Unassembled WGS sequence"/>
</dbReference>
<keyword evidence="3 6" id="KW-0479">Metal-binding</keyword>
<gene>
    <name evidence="8" type="ORF">CEE37_09175</name>
</gene>
<dbReference type="InterPro" id="IPR022337">
    <property type="entry name" value="Inositol_monophosphatase_SuhB"/>
</dbReference>
<dbReference type="SUPFAM" id="SSF56655">
    <property type="entry name" value="Carbohydrate phosphatase"/>
    <property type="match status" value="1"/>
</dbReference>
<name>A0A532UZU1_UNCL8</name>
<feature type="binding site" evidence="6">
    <location>
        <position position="85"/>
    </location>
    <ligand>
        <name>Mg(2+)</name>
        <dbReference type="ChEBI" id="CHEBI:18420"/>
        <label>1</label>
        <note>catalytic</note>
    </ligand>
</feature>